<evidence type="ECO:0000313" key="4">
    <source>
        <dbReference type="Proteomes" id="UP000193529"/>
    </source>
</evidence>
<proteinExistence type="predicted"/>
<organism evidence="3 4">
    <name type="scientific">Mycobacterium palustre</name>
    <dbReference type="NCBI Taxonomy" id="153971"/>
    <lineage>
        <taxon>Bacteria</taxon>
        <taxon>Bacillati</taxon>
        <taxon>Actinomycetota</taxon>
        <taxon>Actinomycetes</taxon>
        <taxon>Mycobacteriales</taxon>
        <taxon>Mycobacteriaceae</taxon>
        <taxon>Mycobacterium</taxon>
        <taxon>Mycobacterium simiae complex</taxon>
    </lineage>
</organism>
<dbReference type="InterPro" id="IPR052336">
    <property type="entry name" value="MlaD_Phospholipid_Transporter"/>
</dbReference>
<protein>
    <submittedName>
        <fullName evidence="3">Mammalian cell entry protein</fullName>
    </submittedName>
</protein>
<evidence type="ECO:0000259" key="2">
    <source>
        <dbReference type="Pfam" id="PF02470"/>
    </source>
</evidence>
<dbReference type="AlphaFoldDB" id="A0A1X1ZAR9"/>
<sequence length="317" mass="33848">MKLKGALSFAMFGVIIAFALSVIWSFGVRTGPPAQRTNLSMAVPDIKGLVVGSNVLLRGQPVGKVTEINTATSDATVQFYVDGDHHIPVDTDVRLDNLSALGEAYIGLAPRTSGGSVYKDGQRISPKTIEAPPSISELATSVVRVLNQLDPGQLKRILGEADAALPAPEQVLPNLAHASSLLRSQATSMHGRGQEVIDNFQALLRNAGWVGPLLGDLISPIRAAGFGAAGTYQGMMHTLEWNNPRDMALFGDYLDRIQKFLDTRGPDVKVLTETLLPHFKGIGGALMNFDSGQILSNILKSIPKEGAITLHVAVPDR</sequence>
<keyword evidence="1" id="KW-0472">Membrane</keyword>
<dbReference type="STRING" id="153971.AWC19_15160"/>
<keyword evidence="1" id="KW-1133">Transmembrane helix</keyword>
<evidence type="ECO:0000256" key="1">
    <source>
        <dbReference type="SAM" id="Phobius"/>
    </source>
</evidence>
<feature type="domain" description="Mce/MlaD" evidence="2">
    <location>
        <begin position="39"/>
        <end position="110"/>
    </location>
</feature>
<keyword evidence="1" id="KW-0812">Transmembrane</keyword>
<accession>A0A1X1ZAR9</accession>
<dbReference type="Proteomes" id="UP000193529">
    <property type="component" value="Unassembled WGS sequence"/>
</dbReference>
<feature type="transmembrane region" description="Helical" evidence="1">
    <location>
        <begin position="7"/>
        <end position="27"/>
    </location>
</feature>
<comment type="caution">
    <text evidence="3">The sequence shown here is derived from an EMBL/GenBank/DDBJ whole genome shotgun (WGS) entry which is preliminary data.</text>
</comment>
<keyword evidence="4" id="KW-1185">Reference proteome</keyword>
<dbReference type="OrthoDB" id="4371474at2"/>
<dbReference type="GO" id="GO:0005576">
    <property type="term" value="C:extracellular region"/>
    <property type="evidence" value="ECO:0007669"/>
    <property type="project" value="TreeGrafter"/>
</dbReference>
<dbReference type="EMBL" id="LQPJ01000124">
    <property type="protein sequence ID" value="ORW20432.1"/>
    <property type="molecule type" value="Genomic_DNA"/>
</dbReference>
<evidence type="ECO:0000313" key="3">
    <source>
        <dbReference type="EMBL" id="ORW20432.1"/>
    </source>
</evidence>
<dbReference type="RefSeq" id="WP_085079827.1">
    <property type="nucleotide sequence ID" value="NZ_LQPJ01000124.1"/>
</dbReference>
<dbReference type="Pfam" id="PF02470">
    <property type="entry name" value="MlaD"/>
    <property type="match status" value="1"/>
</dbReference>
<dbReference type="InterPro" id="IPR003399">
    <property type="entry name" value="Mce/MlaD"/>
</dbReference>
<gene>
    <name evidence="3" type="ORF">AWC19_15160</name>
</gene>
<dbReference type="PANTHER" id="PTHR33371">
    <property type="entry name" value="INTERMEMBRANE PHOSPHOLIPID TRANSPORT SYSTEM BINDING PROTEIN MLAD-RELATED"/>
    <property type="match status" value="1"/>
</dbReference>
<name>A0A1X1ZAR9_9MYCO</name>
<dbReference type="PANTHER" id="PTHR33371:SF16">
    <property type="entry name" value="MCE-FAMILY PROTEIN MCE3F"/>
    <property type="match status" value="1"/>
</dbReference>
<reference evidence="3 4" key="1">
    <citation type="submission" date="2016-01" db="EMBL/GenBank/DDBJ databases">
        <title>The new phylogeny of the genus Mycobacterium.</title>
        <authorList>
            <person name="Tarcisio F."/>
            <person name="Conor M."/>
            <person name="Antonella G."/>
            <person name="Elisabetta G."/>
            <person name="Giulia F.S."/>
            <person name="Sara T."/>
            <person name="Anna F."/>
            <person name="Clotilde B."/>
            <person name="Roberto B."/>
            <person name="Veronica D.S."/>
            <person name="Fabio R."/>
            <person name="Monica P."/>
            <person name="Olivier J."/>
            <person name="Enrico T."/>
            <person name="Nicola S."/>
        </authorList>
    </citation>
    <scope>NUCLEOTIDE SEQUENCE [LARGE SCALE GENOMIC DNA]</scope>
    <source>
        <strain evidence="3 4">DSM 44572</strain>
    </source>
</reference>